<keyword evidence="2" id="KW-1185">Reference proteome</keyword>
<dbReference type="RefSeq" id="WP_131897341.1">
    <property type="nucleotide sequence ID" value="NZ_SMKU01000145.1"/>
</dbReference>
<sequence>MDVSFSIFIDASVSASSIAKFVYGGSLGSHLEAIGENSLMSAKYALERAASSDDKFHSLRSVVTHLESAHVALFAVYSPLLQGKIIQRASIGTQQLAATKDFYTLAMLAVCDRYLEERRNMLRSLDAMKPACDAADGGKNLAQVGRSLLRLAANPIDWARKAHKMNQYATPNESLYLEFRANMEKG</sequence>
<proteinExistence type="predicted"/>
<evidence type="ECO:0000313" key="2">
    <source>
        <dbReference type="Proteomes" id="UP000294513"/>
    </source>
</evidence>
<protein>
    <submittedName>
        <fullName evidence="1">Uncharacterized protein</fullName>
    </submittedName>
</protein>
<comment type="caution">
    <text evidence="1">The sequence shown here is derived from an EMBL/GenBank/DDBJ whole genome shotgun (WGS) entry which is preliminary data.</text>
</comment>
<dbReference type="AlphaFoldDB" id="A0A4R5B6H0"/>
<dbReference type="Proteomes" id="UP000294513">
    <property type="component" value="Unassembled WGS sequence"/>
</dbReference>
<name>A0A4R5B6H0_9ACTN</name>
<accession>A0A4R5B6H0</accession>
<evidence type="ECO:0000313" key="1">
    <source>
        <dbReference type="EMBL" id="TDD80925.1"/>
    </source>
</evidence>
<organism evidence="1 2">
    <name type="scientific">Actinomadura rubrisoli</name>
    <dbReference type="NCBI Taxonomy" id="2530368"/>
    <lineage>
        <taxon>Bacteria</taxon>
        <taxon>Bacillati</taxon>
        <taxon>Actinomycetota</taxon>
        <taxon>Actinomycetes</taxon>
        <taxon>Streptosporangiales</taxon>
        <taxon>Thermomonosporaceae</taxon>
        <taxon>Actinomadura</taxon>
    </lineage>
</organism>
<reference evidence="1 2" key="1">
    <citation type="submission" date="2019-03" db="EMBL/GenBank/DDBJ databases">
        <title>Draft genome sequences of novel Actinobacteria.</title>
        <authorList>
            <person name="Sahin N."/>
            <person name="Ay H."/>
            <person name="Saygin H."/>
        </authorList>
    </citation>
    <scope>NUCLEOTIDE SEQUENCE [LARGE SCALE GENOMIC DNA]</scope>
    <source>
        <strain evidence="1 2">H3C3</strain>
    </source>
</reference>
<gene>
    <name evidence="1" type="ORF">E1298_25050</name>
</gene>
<dbReference type="EMBL" id="SMKU01000145">
    <property type="protein sequence ID" value="TDD80925.1"/>
    <property type="molecule type" value="Genomic_DNA"/>
</dbReference>